<evidence type="ECO:0000256" key="3">
    <source>
        <dbReference type="ARBA" id="ARBA00022806"/>
    </source>
</evidence>
<feature type="domain" description="SF3 helicase" evidence="7">
    <location>
        <begin position="438"/>
        <end position="597"/>
    </location>
</feature>
<keyword evidence="1" id="KW-0547">Nucleotide-binding</keyword>
<dbReference type="GO" id="GO:0004386">
    <property type="term" value="F:helicase activity"/>
    <property type="evidence" value="ECO:0007669"/>
    <property type="project" value="UniProtKB-KW"/>
</dbReference>
<dbReference type="InterPro" id="IPR006500">
    <property type="entry name" value="Helicase_put_C_phage/plasmid"/>
</dbReference>
<dbReference type="InterPro" id="IPR004968">
    <property type="entry name" value="DNA_primase/NTPase_C"/>
</dbReference>
<dbReference type="GO" id="GO:0005524">
    <property type="term" value="F:ATP binding"/>
    <property type="evidence" value="ECO:0007669"/>
    <property type="project" value="UniProtKB-KW"/>
</dbReference>
<dbReference type="CDD" id="cd01029">
    <property type="entry name" value="TOPRIM_primases"/>
    <property type="match status" value="1"/>
</dbReference>
<proteinExistence type="predicted"/>
<keyword evidence="3" id="KW-0347">Helicase</keyword>
<evidence type="ECO:0000313" key="9">
    <source>
        <dbReference type="Proteomes" id="UP000789738"/>
    </source>
</evidence>
<gene>
    <name evidence="8" type="ORF">CNEO_40576</name>
</gene>
<dbReference type="NCBIfam" id="TIGR01613">
    <property type="entry name" value="primase_Cterm"/>
    <property type="match status" value="1"/>
</dbReference>
<dbReference type="PANTHER" id="PTHR35372">
    <property type="entry name" value="ATP BINDING PROTEIN-RELATED"/>
    <property type="match status" value="1"/>
</dbReference>
<dbReference type="Pfam" id="PF03288">
    <property type="entry name" value="Pox_D5"/>
    <property type="match status" value="1"/>
</dbReference>
<dbReference type="InterPro" id="IPR045455">
    <property type="entry name" value="NrS-1_pol-like_helicase"/>
</dbReference>
<dbReference type="RefSeq" id="WP_210886292.1">
    <property type="nucleotide sequence ID" value="NZ_CAKJVE010000004.1"/>
</dbReference>
<accession>A0AA86JEJ0</accession>
<dbReference type="InterPro" id="IPR027417">
    <property type="entry name" value="P-loop_NTPase"/>
</dbReference>
<evidence type="ECO:0000313" key="8">
    <source>
        <dbReference type="EMBL" id="CAG9703384.1"/>
    </source>
</evidence>
<dbReference type="InterPro" id="IPR051620">
    <property type="entry name" value="ORF904-like_C"/>
</dbReference>
<dbReference type="InterPro" id="IPR014015">
    <property type="entry name" value="Helicase_SF3_DNA-vir"/>
</dbReference>
<keyword evidence="4" id="KW-0067">ATP-binding</keyword>
<dbReference type="Pfam" id="PF08706">
    <property type="entry name" value="D5_N"/>
    <property type="match status" value="1"/>
</dbReference>
<dbReference type="Gene3D" id="3.40.1360.10">
    <property type="match status" value="1"/>
</dbReference>
<evidence type="ECO:0000259" key="7">
    <source>
        <dbReference type="PROSITE" id="PS51206"/>
    </source>
</evidence>
<feature type="domain" description="Toprim" evidence="6">
    <location>
        <begin position="170"/>
        <end position="254"/>
    </location>
</feature>
<dbReference type="InterPro" id="IPR006171">
    <property type="entry name" value="TOPRIM_dom"/>
</dbReference>
<protein>
    <recommendedName>
        <fullName evidence="10">DNA primase</fullName>
    </recommendedName>
</protein>
<dbReference type="SUPFAM" id="SSF56731">
    <property type="entry name" value="DNA primase core"/>
    <property type="match status" value="1"/>
</dbReference>
<evidence type="ECO:0000256" key="2">
    <source>
        <dbReference type="ARBA" id="ARBA00022801"/>
    </source>
</evidence>
<dbReference type="EMBL" id="CAKJVE010000004">
    <property type="protein sequence ID" value="CAG9703384.1"/>
    <property type="molecule type" value="Genomic_DNA"/>
</dbReference>
<evidence type="ECO:0000259" key="6">
    <source>
        <dbReference type="PROSITE" id="PS50880"/>
    </source>
</evidence>
<comment type="caution">
    <text evidence="8">The sequence shown here is derived from an EMBL/GenBank/DDBJ whole genome shotgun (WGS) entry which is preliminary data.</text>
</comment>
<name>A0AA86JEJ0_9CLOT</name>
<dbReference type="AlphaFoldDB" id="A0AA86JEJ0"/>
<evidence type="ECO:0008006" key="10">
    <source>
        <dbReference type="Google" id="ProtNLM"/>
    </source>
</evidence>
<dbReference type="PROSITE" id="PS50880">
    <property type="entry name" value="TOPRIM"/>
    <property type="match status" value="1"/>
</dbReference>
<dbReference type="Proteomes" id="UP000789738">
    <property type="component" value="Unassembled WGS sequence"/>
</dbReference>
<reference evidence="8" key="1">
    <citation type="submission" date="2021-10" db="EMBL/GenBank/DDBJ databases">
        <authorList>
            <person name="Mesa V."/>
        </authorList>
    </citation>
    <scope>NUCLEOTIDE SEQUENCE</scope>
    <source>
        <strain evidence="8">CC3_PB</strain>
    </source>
</reference>
<dbReference type="SUPFAM" id="SSF52540">
    <property type="entry name" value="P-loop containing nucleoside triphosphate hydrolases"/>
    <property type="match status" value="1"/>
</dbReference>
<feature type="compositionally biased region" description="Acidic residues" evidence="5">
    <location>
        <begin position="722"/>
        <end position="734"/>
    </location>
</feature>
<evidence type="ECO:0000256" key="5">
    <source>
        <dbReference type="SAM" id="MobiDB-lite"/>
    </source>
</evidence>
<feature type="region of interest" description="Disordered" evidence="5">
    <location>
        <begin position="722"/>
        <end position="743"/>
    </location>
</feature>
<dbReference type="InterPro" id="IPR014818">
    <property type="entry name" value="Phage/plasmid_primase_P4_C"/>
</dbReference>
<organism evidence="8 9">
    <name type="scientific">Clostridium neonatale</name>
    <dbReference type="NCBI Taxonomy" id="137838"/>
    <lineage>
        <taxon>Bacteria</taxon>
        <taxon>Bacillati</taxon>
        <taxon>Bacillota</taxon>
        <taxon>Clostridia</taxon>
        <taxon>Eubacteriales</taxon>
        <taxon>Clostridiaceae</taxon>
        <taxon>Clostridium</taxon>
    </lineage>
</organism>
<dbReference type="Pfam" id="PF19263">
    <property type="entry name" value="DUF5906"/>
    <property type="match status" value="1"/>
</dbReference>
<dbReference type="SMART" id="SM00493">
    <property type="entry name" value="TOPRIM"/>
    <property type="match status" value="1"/>
</dbReference>
<dbReference type="InterPro" id="IPR034154">
    <property type="entry name" value="TOPRIM_DnaG/twinkle"/>
</dbReference>
<dbReference type="Gene3D" id="3.40.50.300">
    <property type="entry name" value="P-loop containing nucleotide triphosphate hydrolases"/>
    <property type="match status" value="1"/>
</dbReference>
<sequence>MNFNEIVNKFNVKHSYKNLVKAVCPCHQDKNASLSLTYDGANQKTLIYCHAGCDTKEILTKVGLTFEDLGSATKSKEENSNIENIYSYVDEKGILVFEKIRFKNKDFRQRRYVNGHTIWGLSAGIYTETYPGANNYSPKDRPGANSIILQEQPKILYNLPKLLNAIKNNYTVYIVEGEKDVNTMAKLGLVATTAPNGAGKGHKKWLDSYSQYFKGASVVILPDNDEPGQNFAKEIQYKLKNYAHATKIVVISDKPKGDITDWINEGHNIDEFRNIINSTIWKYAPWISENTRNKLSVNQGVIADCIRKTFSYMVVGNPGSKKTMIFAYSNGIYKEISRKALNKYVNSYIPNFLATNNLLNNISELLTNEDTEPYSILTGDSNIINLKNGLYNVKANEFKPHSSDYISSVQLNVKYNPNYINHGYWDEFLNTLTMNDEDLKNIIQEWYGLVLSNYNAAVPKKLLLLHGKGDTGKSKLISVLIDLLGDNNSQSIQIQRLSDRFALGNIFKSRLIHYGDLPSKRIDDAALAVLKGLTGRDDISIERKGIDSFNIQYRGALMYSCNELPIITGDLGKHVFERFMIIPCNNPIPKEKQNPKLMDQLLLDKEYIFLWSMEGLKRLISNNYMFTYSSKSEEAKTGYQLKSDSVRAFINECYDITDNKKDRIKASVLYSVYEKWCAENGKQSVAKDKFKDRMINNLNLVLKPYLGYASYSFIKEKELTEIEDDDNPFDEEPQEQQQALPIK</sequence>
<dbReference type="PROSITE" id="PS51206">
    <property type="entry name" value="SF3_HELICASE_1"/>
    <property type="match status" value="1"/>
</dbReference>
<dbReference type="Pfam" id="PF13155">
    <property type="entry name" value="Toprim_2"/>
    <property type="match status" value="1"/>
</dbReference>
<evidence type="ECO:0000256" key="4">
    <source>
        <dbReference type="ARBA" id="ARBA00022840"/>
    </source>
</evidence>
<dbReference type="GO" id="GO:0016787">
    <property type="term" value="F:hydrolase activity"/>
    <property type="evidence" value="ECO:0007669"/>
    <property type="project" value="UniProtKB-KW"/>
</dbReference>
<keyword evidence="2" id="KW-0378">Hydrolase</keyword>
<evidence type="ECO:0000256" key="1">
    <source>
        <dbReference type="ARBA" id="ARBA00022741"/>
    </source>
</evidence>
<dbReference type="PANTHER" id="PTHR35372:SF2">
    <property type="entry name" value="SF3 HELICASE DOMAIN-CONTAINING PROTEIN"/>
    <property type="match status" value="1"/>
</dbReference>